<comment type="caution">
    <text evidence="2">The sequence shown here is derived from an EMBL/GenBank/DDBJ whole genome shotgun (WGS) entry which is preliminary data.</text>
</comment>
<sequence>MGTKHLNGDSLFQISCHMKEYNFRCEGCKGSSKLRRHKSLEFVKVDDVVPLFTRNTSSSGINTGCTSFHAVRSFLYWWIILVVLLAAIISIISGNFPFERLKFVFTRNVFASRINYGCTRLHAEQSFHYRWNVFVVYLATITSVVKNGFHKITGSVSSLRIRDKSFESEHGVSPKGVGEGILGLNLATLTLPSLSTYSSSPRSVFYFSTGSITTTAIE</sequence>
<dbReference type="EMBL" id="JAIWYP010000015">
    <property type="protein sequence ID" value="KAH3700555.1"/>
    <property type="molecule type" value="Genomic_DNA"/>
</dbReference>
<proteinExistence type="predicted"/>
<keyword evidence="3" id="KW-1185">Reference proteome</keyword>
<name>A0A9D3YJR8_DREPO</name>
<dbReference type="AlphaFoldDB" id="A0A9D3YJR8"/>
<reference evidence="2" key="1">
    <citation type="journal article" date="2019" name="bioRxiv">
        <title>The Genome of the Zebra Mussel, Dreissena polymorpha: A Resource for Invasive Species Research.</title>
        <authorList>
            <person name="McCartney M.A."/>
            <person name="Auch B."/>
            <person name="Kono T."/>
            <person name="Mallez S."/>
            <person name="Zhang Y."/>
            <person name="Obille A."/>
            <person name="Becker A."/>
            <person name="Abrahante J.E."/>
            <person name="Garbe J."/>
            <person name="Badalamenti J.P."/>
            <person name="Herman A."/>
            <person name="Mangelson H."/>
            <person name="Liachko I."/>
            <person name="Sullivan S."/>
            <person name="Sone E.D."/>
            <person name="Koren S."/>
            <person name="Silverstein K.A.T."/>
            <person name="Beckman K.B."/>
            <person name="Gohl D.M."/>
        </authorList>
    </citation>
    <scope>NUCLEOTIDE SEQUENCE</scope>
    <source>
        <strain evidence="2">Duluth1</strain>
        <tissue evidence="2">Whole animal</tissue>
    </source>
</reference>
<accession>A0A9D3YJR8</accession>
<reference evidence="2" key="2">
    <citation type="submission" date="2020-11" db="EMBL/GenBank/DDBJ databases">
        <authorList>
            <person name="McCartney M.A."/>
            <person name="Auch B."/>
            <person name="Kono T."/>
            <person name="Mallez S."/>
            <person name="Becker A."/>
            <person name="Gohl D.M."/>
            <person name="Silverstein K.A.T."/>
            <person name="Koren S."/>
            <person name="Bechman K.B."/>
            <person name="Herman A."/>
            <person name="Abrahante J.E."/>
            <person name="Garbe J."/>
        </authorList>
    </citation>
    <scope>NUCLEOTIDE SEQUENCE</scope>
    <source>
        <strain evidence="2">Duluth1</strain>
        <tissue evidence="2">Whole animal</tissue>
    </source>
</reference>
<dbReference type="Proteomes" id="UP000828390">
    <property type="component" value="Unassembled WGS sequence"/>
</dbReference>
<keyword evidence="1" id="KW-0812">Transmembrane</keyword>
<evidence type="ECO:0000313" key="2">
    <source>
        <dbReference type="EMBL" id="KAH3700555.1"/>
    </source>
</evidence>
<keyword evidence="1" id="KW-0472">Membrane</keyword>
<evidence type="ECO:0000313" key="3">
    <source>
        <dbReference type="Proteomes" id="UP000828390"/>
    </source>
</evidence>
<gene>
    <name evidence="2" type="ORF">DPMN_075534</name>
</gene>
<organism evidence="2 3">
    <name type="scientific">Dreissena polymorpha</name>
    <name type="common">Zebra mussel</name>
    <name type="synonym">Mytilus polymorpha</name>
    <dbReference type="NCBI Taxonomy" id="45954"/>
    <lineage>
        <taxon>Eukaryota</taxon>
        <taxon>Metazoa</taxon>
        <taxon>Spiralia</taxon>
        <taxon>Lophotrochozoa</taxon>
        <taxon>Mollusca</taxon>
        <taxon>Bivalvia</taxon>
        <taxon>Autobranchia</taxon>
        <taxon>Heteroconchia</taxon>
        <taxon>Euheterodonta</taxon>
        <taxon>Imparidentia</taxon>
        <taxon>Neoheterodontei</taxon>
        <taxon>Myida</taxon>
        <taxon>Dreissenoidea</taxon>
        <taxon>Dreissenidae</taxon>
        <taxon>Dreissena</taxon>
    </lineage>
</organism>
<keyword evidence="1" id="KW-1133">Transmembrane helix</keyword>
<evidence type="ECO:0000256" key="1">
    <source>
        <dbReference type="SAM" id="Phobius"/>
    </source>
</evidence>
<protein>
    <submittedName>
        <fullName evidence="2">Uncharacterized protein</fullName>
    </submittedName>
</protein>
<feature type="transmembrane region" description="Helical" evidence="1">
    <location>
        <begin position="75"/>
        <end position="98"/>
    </location>
</feature>